<evidence type="ECO:0000256" key="3">
    <source>
        <dbReference type="ARBA" id="ARBA00023163"/>
    </source>
</evidence>
<dbReference type="InterPro" id="IPR046335">
    <property type="entry name" value="LacI/GalR-like_sensor"/>
</dbReference>
<dbReference type="SUPFAM" id="SSF47413">
    <property type="entry name" value="lambda repressor-like DNA-binding domains"/>
    <property type="match status" value="1"/>
</dbReference>
<gene>
    <name evidence="5" type="ORF">D5H78_15030</name>
</gene>
<dbReference type="InterPro" id="IPR000843">
    <property type="entry name" value="HTH_LacI"/>
</dbReference>
<evidence type="ECO:0000256" key="2">
    <source>
        <dbReference type="ARBA" id="ARBA00023125"/>
    </source>
</evidence>
<keyword evidence="1" id="KW-0805">Transcription regulation</keyword>
<dbReference type="InterPro" id="IPR010982">
    <property type="entry name" value="Lambda_DNA-bd_dom_sf"/>
</dbReference>
<dbReference type="AlphaFoldDB" id="A0A3A3YU89"/>
<feature type="domain" description="HTH lacI-type" evidence="4">
    <location>
        <begin position="3"/>
        <end position="57"/>
    </location>
</feature>
<dbReference type="PANTHER" id="PTHR30146:SF109">
    <property type="entry name" value="HTH-TYPE TRANSCRIPTIONAL REGULATOR GALS"/>
    <property type="match status" value="1"/>
</dbReference>
<evidence type="ECO:0000259" key="4">
    <source>
        <dbReference type="PROSITE" id="PS50932"/>
    </source>
</evidence>
<evidence type="ECO:0000256" key="1">
    <source>
        <dbReference type="ARBA" id="ARBA00023015"/>
    </source>
</evidence>
<proteinExistence type="predicted"/>
<dbReference type="Pfam" id="PF00356">
    <property type="entry name" value="LacI"/>
    <property type="match status" value="1"/>
</dbReference>
<accession>A0A3A3YU89</accession>
<dbReference type="InterPro" id="IPR028082">
    <property type="entry name" value="Peripla_BP_I"/>
</dbReference>
<dbReference type="SMART" id="SM00354">
    <property type="entry name" value="HTH_LACI"/>
    <property type="match status" value="1"/>
</dbReference>
<evidence type="ECO:0000313" key="6">
    <source>
        <dbReference type="Proteomes" id="UP000265614"/>
    </source>
</evidence>
<organism evidence="5 6">
    <name type="scientific">Vallicoccus soli</name>
    <dbReference type="NCBI Taxonomy" id="2339232"/>
    <lineage>
        <taxon>Bacteria</taxon>
        <taxon>Bacillati</taxon>
        <taxon>Actinomycetota</taxon>
        <taxon>Actinomycetes</taxon>
        <taxon>Motilibacterales</taxon>
        <taxon>Vallicoccaceae</taxon>
        <taxon>Vallicoccus</taxon>
    </lineage>
</organism>
<dbReference type="PROSITE" id="PS00356">
    <property type="entry name" value="HTH_LACI_1"/>
    <property type="match status" value="1"/>
</dbReference>
<keyword evidence="6" id="KW-1185">Reference proteome</keyword>
<keyword evidence="2" id="KW-0238">DNA-binding</keyword>
<dbReference type="GO" id="GO:0000976">
    <property type="term" value="F:transcription cis-regulatory region binding"/>
    <property type="evidence" value="ECO:0007669"/>
    <property type="project" value="TreeGrafter"/>
</dbReference>
<dbReference type="EMBL" id="QZEZ01000007">
    <property type="protein sequence ID" value="RJK94293.1"/>
    <property type="molecule type" value="Genomic_DNA"/>
</dbReference>
<dbReference type="SUPFAM" id="SSF53822">
    <property type="entry name" value="Periplasmic binding protein-like I"/>
    <property type="match status" value="1"/>
</dbReference>
<dbReference type="CDD" id="cd06267">
    <property type="entry name" value="PBP1_LacI_sugar_binding-like"/>
    <property type="match status" value="1"/>
</dbReference>
<dbReference type="Gene3D" id="1.10.260.40">
    <property type="entry name" value="lambda repressor-like DNA-binding domains"/>
    <property type="match status" value="1"/>
</dbReference>
<dbReference type="OrthoDB" id="2854648at2"/>
<dbReference type="CDD" id="cd01392">
    <property type="entry name" value="HTH_LacI"/>
    <property type="match status" value="1"/>
</dbReference>
<dbReference type="PANTHER" id="PTHR30146">
    <property type="entry name" value="LACI-RELATED TRANSCRIPTIONAL REPRESSOR"/>
    <property type="match status" value="1"/>
</dbReference>
<keyword evidence="3" id="KW-0804">Transcription</keyword>
<comment type="caution">
    <text evidence="5">The sequence shown here is derived from an EMBL/GenBank/DDBJ whole genome shotgun (WGS) entry which is preliminary data.</text>
</comment>
<name>A0A3A3YU89_9ACTN</name>
<dbReference type="GO" id="GO:0003700">
    <property type="term" value="F:DNA-binding transcription factor activity"/>
    <property type="evidence" value="ECO:0007669"/>
    <property type="project" value="TreeGrafter"/>
</dbReference>
<dbReference type="Proteomes" id="UP000265614">
    <property type="component" value="Unassembled WGS sequence"/>
</dbReference>
<dbReference type="Pfam" id="PF13377">
    <property type="entry name" value="Peripla_BP_3"/>
    <property type="match status" value="1"/>
</dbReference>
<sequence>MGPSMRDVAALAGVSPRTVSNVVNGAAHVAPGTRARVEEALRTLRYRPNAAARSLRRGRSGLVALVVPEVGSPYFGEVAARLADVAERRQWTLLIEQTGGDPARERRLLDGVRAQLVDGVVFSPWSLGPDEIAARRDTAPMVLLGERGPEGVADHVVIDNVAAARDATAHLLALGRRRVAMLGAASGVGEDTARLRREGYRQALAAAGLAPDPALEVPVGALHRADGARALEALLDAGTEVDALFCSTDELALGALRVALRRGLRVPDDLALVGVDDIEDGRYATPSLSTVAPDKEAVAEEAARCLAERMDGAAGEPRTVLAGHRLVPRETTGAARAPA</sequence>
<evidence type="ECO:0000313" key="5">
    <source>
        <dbReference type="EMBL" id="RJK94293.1"/>
    </source>
</evidence>
<dbReference type="Gene3D" id="3.40.50.2300">
    <property type="match status" value="2"/>
</dbReference>
<protein>
    <submittedName>
        <fullName evidence="5">LacI family transcriptional regulator</fullName>
    </submittedName>
</protein>
<dbReference type="PROSITE" id="PS50932">
    <property type="entry name" value="HTH_LACI_2"/>
    <property type="match status" value="1"/>
</dbReference>
<reference evidence="5 6" key="1">
    <citation type="submission" date="2018-09" db="EMBL/GenBank/DDBJ databases">
        <title>YIM 75000 draft genome.</title>
        <authorList>
            <person name="Tang S."/>
            <person name="Feng Y."/>
        </authorList>
    </citation>
    <scope>NUCLEOTIDE SEQUENCE [LARGE SCALE GENOMIC DNA]</scope>
    <source>
        <strain evidence="5 6">YIM 75000</strain>
    </source>
</reference>
<dbReference type="RefSeq" id="WP_119951302.1">
    <property type="nucleotide sequence ID" value="NZ_QZEZ01000007.1"/>
</dbReference>